<dbReference type="EMBL" id="CADCTB010000143">
    <property type="protein sequence ID" value="CAA9251723.1"/>
    <property type="molecule type" value="Genomic_DNA"/>
</dbReference>
<dbReference type="InterPro" id="IPR029058">
    <property type="entry name" value="AB_hydrolase_fold"/>
</dbReference>
<feature type="compositionally biased region" description="Low complexity" evidence="1">
    <location>
        <begin position="51"/>
        <end position="60"/>
    </location>
</feature>
<dbReference type="GO" id="GO:0052689">
    <property type="term" value="F:carboxylic ester hydrolase activity"/>
    <property type="evidence" value="ECO:0007669"/>
    <property type="project" value="TreeGrafter"/>
</dbReference>
<accession>A0A6J4IGW1</accession>
<feature type="domain" description="Serine aminopeptidase S33" evidence="3">
    <location>
        <begin position="196"/>
        <end position="289"/>
    </location>
</feature>
<evidence type="ECO:0000259" key="3">
    <source>
        <dbReference type="Pfam" id="PF12146"/>
    </source>
</evidence>
<evidence type="ECO:0000313" key="4">
    <source>
        <dbReference type="EMBL" id="CAA9251723.1"/>
    </source>
</evidence>
<dbReference type="PANTHER" id="PTHR43265">
    <property type="entry name" value="ESTERASE ESTD"/>
    <property type="match status" value="1"/>
</dbReference>
<protein>
    <recommendedName>
        <fullName evidence="3">Serine aminopeptidase S33 domain-containing protein</fullName>
    </recommendedName>
</protein>
<dbReference type="Gene3D" id="3.40.50.1820">
    <property type="entry name" value="alpha/beta hydrolase"/>
    <property type="match status" value="1"/>
</dbReference>
<proteinExistence type="predicted"/>
<evidence type="ECO:0000256" key="1">
    <source>
        <dbReference type="SAM" id="MobiDB-lite"/>
    </source>
</evidence>
<gene>
    <name evidence="4" type="ORF">AVDCRST_MAG10-2277</name>
</gene>
<keyword evidence="2" id="KW-0812">Transmembrane</keyword>
<feature type="region of interest" description="Disordered" evidence="1">
    <location>
        <begin position="51"/>
        <end position="71"/>
    </location>
</feature>
<keyword evidence="2" id="KW-1133">Transmembrane helix</keyword>
<evidence type="ECO:0000256" key="2">
    <source>
        <dbReference type="SAM" id="Phobius"/>
    </source>
</evidence>
<dbReference type="PANTHER" id="PTHR43265:SF1">
    <property type="entry name" value="ESTERASE ESTD"/>
    <property type="match status" value="1"/>
</dbReference>
<name>A0A6J4IGW1_9ACTN</name>
<reference evidence="4" key="1">
    <citation type="submission" date="2020-02" db="EMBL/GenBank/DDBJ databases">
        <authorList>
            <person name="Meier V. D."/>
        </authorList>
    </citation>
    <scope>NUCLEOTIDE SEQUENCE</scope>
    <source>
        <strain evidence="4">AVDCRST_MAG10</strain>
    </source>
</reference>
<sequence>MVTAAPTSCVNHRRRNKVATCGTCGSALCTDCIVRTGVGVKCPSCTGVKATKPSKAAKPSLNPPTATGEKAAAAKRRPLGIALVAGSVVLLAFAGYGLATRDSDPVVTEQVQGGPAPAAEPVERQTEFVGAGGQRIGGTLTLPAVAPGQSVPAVLIVPGLGALDRNAVVSANPPDALRDALVSSVGGVGLSTGDPLYKDLSESLAQVGVASFRYEKRGTKSVPLRDGQKLSLDDEVADARAALDLLGQRQELGGAPMVVLGHDTGGVVAMRVAAGNPRIKGVVAVSTPARPLGEVLADDLARSRGGPVADAFRAATSTLKNTGKAPPADSLPEIIRPIFSPGHDAYLASLFAVDPTVEVGRVAVPVLLVRGGADPSVTAADVDRLSASLRVGGQVMVGSAQADHNLTLAGGGHEHSNSAVAPAIQRDTDTRSALTGWVKAQLASG</sequence>
<keyword evidence="2" id="KW-0472">Membrane</keyword>
<dbReference type="SUPFAM" id="SSF53474">
    <property type="entry name" value="alpha/beta-Hydrolases"/>
    <property type="match status" value="1"/>
</dbReference>
<dbReference type="AlphaFoldDB" id="A0A6J4IGW1"/>
<organism evidence="4">
    <name type="scientific">uncultured Acidimicrobiales bacterium</name>
    <dbReference type="NCBI Taxonomy" id="310071"/>
    <lineage>
        <taxon>Bacteria</taxon>
        <taxon>Bacillati</taxon>
        <taxon>Actinomycetota</taxon>
        <taxon>Acidimicrobiia</taxon>
        <taxon>Acidimicrobiales</taxon>
        <taxon>environmental samples</taxon>
    </lineage>
</organism>
<feature type="transmembrane region" description="Helical" evidence="2">
    <location>
        <begin position="79"/>
        <end position="99"/>
    </location>
</feature>
<dbReference type="InterPro" id="IPR022742">
    <property type="entry name" value="Hydrolase_4"/>
</dbReference>
<dbReference type="Pfam" id="PF12146">
    <property type="entry name" value="Hydrolase_4"/>
    <property type="match status" value="1"/>
</dbReference>
<dbReference type="InterPro" id="IPR053145">
    <property type="entry name" value="AB_hydrolase_Est10"/>
</dbReference>